<evidence type="ECO:0000256" key="4">
    <source>
        <dbReference type="PROSITE-ProRule" id="PRU00335"/>
    </source>
</evidence>
<evidence type="ECO:0000256" key="3">
    <source>
        <dbReference type="ARBA" id="ARBA00023163"/>
    </source>
</evidence>
<name>A0A199NRJ8_9MICC</name>
<dbReference type="Gene3D" id="1.10.357.10">
    <property type="entry name" value="Tetracycline Repressor, domain 2"/>
    <property type="match status" value="1"/>
</dbReference>
<organism evidence="7 8">
    <name type="scientific">Rothia kristinae</name>
    <dbReference type="NCBI Taxonomy" id="37923"/>
    <lineage>
        <taxon>Bacteria</taxon>
        <taxon>Bacillati</taxon>
        <taxon>Actinomycetota</taxon>
        <taxon>Actinomycetes</taxon>
        <taxon>Micrococcales</taxon>
        <taxon>Micrococcaceae</taxon>
        <taxon>Rothia</taxon>
    </lineage>
</organism>
<reference evidence="7" key="1">
    <citation type="submission" date="2016-06" db="EMBL/GenBank/DDBJ databases">
        <title>Identification of putative biosynthetic pathways for the production of bioactive secondary metabolites by the marine actinomycete Kocuria kristinae RUTW2-3.</title>
        <authorList>
            <person name="Waterworth S.C."/>
            <person name="Walmsley T.A."/>
            <person name="Matongo T."/>
            <person name="Davies-Coleman M.T."/>
            <person name="Dorrington R.A."/>
        </authorList>
    </citation>
    <scope>NUCLEOTIDE SEQUENCE [LARGE SCALE GENOMIC DNA]</scope>
    <source>
        <strain evidence="7">RUTW2-3</strain>
    </source>
</reference>
<dbReference type="PROSITE" id="PS50977">
    <property type="entry name" value="HTH_TETR_2"/>
    <property type="match status" value="1"/>
</dbReference>
<feature type="DNA-binding region" description="H-T-H motif" evidence="4">
    <location>
        <begin position="52"/>
        <end position="71"/>
    </location>
</feature>
<evidence type="ECO:0000259" key="6">
    <source>
        <dbReference type="PROSITE" id="PS50977"/>
    </source>
</evidence>
<keyword evidence="3" id="KW-0804">Transcription</keyword>
<gene>
    <name evidence="7" type="ORF">AN277_0208875</name>
</gene>
<proteinExistence type="predicted"/>
<dbReference type="EMBL" id="LJBJ02000019">
    <property type="protein sequence ID" value="OAX51445.1"/>
    <property type="molecule type" value="Genomic_DNA"/>
</dbReference>
<accession>A0A199NRJ8</accession>
<dbReference type="GO" id="GO:0000976">
    <property type="term" value="F:transcription cis-regulatory region binding"/>
    <property type="evidence" value="ECO:0007669"/>
    <property type="project" value="TreeGrafter"/>
</dbReference>
<dbReference type="InterPro" id="IPR009057">
    <property type="entry name" value="Homeodomain-like_sf"/>
</dbReference>
<dbReference type="Proteomes" id="UP000053171">
    <property type="component" value="Unassembled WGS sequence"/>
</dbReference>
<feature type="region of interest" description="Disordered" evidence="5">
    <location>
        <begin position="1"/>
        <end position="22"/>
    </location>
</feature>
<evidence type="ECO:0000256" key="2">
    <source>
        <dbReference type="ARBA" id="ARBA00023125"/>
    </source>
</evidence>
<dbReference type="InterPro" id="IPR050109">
    <property type="entry name" value="HTH-type_TetR-like_transc_reg"/>
</dbReference>
<protein>
    <recommendedName>
        <fullName evidence="6">HTH tetR-type domain-containing protein</fullName>
    </recommendedName>
</protein>
<keyword evidence="8" id="KW-1185">Reference proteome</keyword>
<dbReference type="GO" id="GO:0003700">
    <property type="term" value="F:DNA-binding transcription factor activity"/>
    <property type="evidence" value="ECO:0007669"/>
    <property type="project" value="TreeGrafter"/>
</dbReference>
<dbReference type="InterPro" id="IPR001647">
    <property type="entry name" value="HTH_TetR"/>
</dbReference>
<evidence type="ECO:0000256" key="5">
    <source>
        <dbReference type="SAM" id="MobiDB-lite"/>
    </source>
</evidence>
<keyword evidence="2 4" id="KW-0238">DNA-binding</keyword>
<dbReference type="RefSeq" id="WP_064725696.1">
    <property type="nucleotide sequence ID" value="NZ_JBFBMA010000001.1"/>
</dbReference>
<dbReference type="AlphaFoldDB" id="A0A199NRJ8"/>
<dbReference type="PANTHER" id="PTHR30055">
    <property type="entry name" value="HTH-TYPE TRANSCRIPTIONAL REGULATOR RUTR"/>
    <property type="match status" value="1"/>
</dbReference>
<keyword evidence="1" id="KW-0805">Transcription regulation</keyword>
<evidence type="ECO:0000313" key="7">
    <source>
        <dbReference type="EMBL" id="OAX51445.1"/>
    </source>
</evidence>
<dbReference type="SUPFAM" id="SSF46689">
    <property type="entry name" value="Homeodomain-like"/>
    <property type="match status" value="1"/>
</dbReference>
<dbReference type="Pfam" id="PF00440">
    <property type="entry name" value="TetR_N"/>
    <property type="match status" value="1"/>
</dbReference>
<dbReference type="PANTHER" id="PTHR30055:SF234">
    <property type="entry name" value="HTH-TYPE TRANSCRIPTIONAL REGULATOR BETI"/>
    <property type="match status" value="1"/>
</dbReference>
<evidence type="ECO:0000313" key="8">
    <source>
        <dbReference type="Proteomes" id="UP000053171"/>
    </source>
</evidence>
<comment type="caution">
    <text evidence="7">The sequence shown here is derived from an EMBL/GenBank/DDBJ whole genome shotgun (WGS) entry which is preliminary data.</text>
</comment>
<sequence length="240" mass="26180">MNTAAAHRPAGHGPYRTRDGRSTRWEAHRVARREELLGKARRAIHEIGAEASMEEIAQYAGTSKSVFYRYFRDKNGLGQALGESLLAHLEARIAEAVRRDPQDSAPPRAVVARMIEVYLVLVQRSPALHAFVTSQAGLGWSRPSEAQRPTASLGLFADHVSRLLLEALGPAPEQALAARLPDPDQAAHLLSYWARSVVGLVHAAAEQWAGEVAAGTAPDRDLLVRQLSAWVLSPMPVPTR</sequence>
<evidence type="ECO:0000256" key="1">
    <source>
        <dbReference type="ARBA" id="ARBA00023015"/>
    </source>
</evidence>
<feature type="domain" description="HTH tetR-type" evidence="6">
    <location>
        <begin position="30"/>
        <end position="89"/>
    </location>
</feature>